<name>A0ABR1J678_9AGAR</name>
<organism evidence="3 4">
    <name type="scientific">Marasmiellus scandens</name>
    <dbReference type="NCBI Taxonomy" id="2682957"/>
    <lineage>
        <taxon>Eukaryota</taxon>
        <taxon>Fungi</taxon>
        <taxon>Dikarya</taxon>
        <taxon>Basidiomycota</taxon>
        <taxon>Agaricomycotina</taxon>
        <taxon>Agaricomycetes</taxon>
        <taxon>Agaricomycetidae</taxon>
        <taxon>Agaricales</taxon>
        <taxon>Marasmiineae</taxon>
        <taxon>Omphalotaceae</taxon>
        <taxon>Marasmiellus</taxon>
    </lineage>
</organism>
<keyword evidence="2" id="KW-0732">Signal</keyword>
<reference evidence="3 4" key="1">
    <citation type="submission" date="2024-01" db="EMBL/GenBank/DDBJ databases">
        <title>A draft genome for the cacao thread blight pathogen Marasmiellus scandens.</title>
        <authorList>
            <person name="Baruah I.K."/>
            <person name="Leung J."/>
            <person name="Bukari Y."/>
            <person name="Amoako-Attah I."/>
            <person name="Meinhardt L.W."/>
            <person name="Bailey B.A."/>
            <person name="Cohen S.P."/>
        </authorList>
    </citation>
    <scope>NUCLEOTIDE SEQUENCE [LARGE SCALE GENOMIC DNA]</scope>
    <source>
        <strain evidence="3 4">GH-19</strain>
    </source>
</reference>
<gene>
    <name evidence="3" type="ORF">VKT23_013105</name>
</gene>
<comment type="caution">
    <text evidence="3">The sequence shown here is derived from an EMBL/GenBank/DDBJ whole genome shotgun (WGS) entry which is preliminary data.</text>
</comment>
<accession>A0ABR1J678</accession>
<evidence type="ECO:0000313" key="4">
    <source>
        <dbReference type="Proteomes" id="UP001498398"/>
    </source>
</evidence>
<evidence type="ECO:0000256" key="1">
    <source>
        <dbReference type="SAM" id="MobiDB-lite"/>
    </source>
</evidence>
<keyword evidence="4" id="KW-1185">Reference proteome</keyword>
<dbReference type="Gene3D" id="3.80.10.10">
    <property type="entry name" value="Ribonuclease Inhibitor"/>
    <property type="match status" value="1"/>
</dbReference>
<dbReference type="EMBL" id="JBANRG010000035">
    <property type="protein sequence ID" value="KAK7449630.1"/>
    <property type="molecule type" value="Genomic_DNA"/>
</dbReference>
<feature type="region of interest" description="Disordered" evidence="1">
    <location>
        <begin position="102"/>
        <end position="135"/>
    </location>
</feature>
<protein>
    <recommendedName>
        <fullName evidence="5">F-box domain-containing protein</fullName>
    </recommendedName>
</protein>
<sequence length="612" mass="68222">MSNPLSLCLIVSLPFPHMSDQNPCPTPEPEPESLISIVDNSITRRVHAIKNCLRSGDFYSHSDILPEILKIGGDIAKINADIILHQNRAVLGSQADGSGAVLDRLRPKRRRVGSASRTSGSRGLPAAGSPEGNSSAELDTFKLKRKLEDLAFCLDGLYGLSSTVRKIPVELLEKIFAQVLASTLQASFQVDETQSDHPSPGIGLVIANASVYAPTRDLSQVCSLWRSILLSRPVYWTWINVCLKTARMREASCLFELYLKRSCLDGCPQYDGHGLKLKITTKTSLTAWYPYINVNLGENSGHRQWKLLEQLLATSARWQVAELDLNTEMEEKMRKSCYFNLKRLEEMVVTAEKFWTSFPTLENSYLKTVNVTATCDGRRVATFLSKSPMLQVLELHCENTLCRLYPPVEPVTCVSLSCIHVHTRDSENLEHLFSILTAPSLTKVALYEVIPRSNRWIISFLNLVQRSSCSLRELILDASNLTELDLLLMLQLTPKISLLSLQADFSTITDRLFVALSRLRNLADLRIDITMGSDSVRGPNPESIAAMIESWDVPGTSVDSNGAVPPKNFVFRPLCSENHLNLSKPRSSLGQECLEPRIEGWKQEGLDVQIAI</sequence>
<evidence type="ECO:0000256" key="2">
    <source>
        <dbReference type="SAM" id="SignalP"/>
    </source>
</evidence>
<dbReference type="InterPro" id="IPR032675">
    <property type="entry name" value="LRR_dom_sf"/>
</dbReference>
<evidence type="ECO:0008006" key="5">
    <source>
        <dbReference type="Google" id="ProtNLM"/>
    </source>
</evidence>
<feature type="chain" id="PRO_5045476496" description="F-box domain-containing protein" evidence="2">
    <location>
        <begin position="22"/>
        <end position="612"/>
    </location>
</feature>
<feature type="signal peptide" evidence="2">
    <location>
        <begin position="1"/>
        <end position="21"/>
    </location>
</feature>
<evidence type="ECO:0000313" key="3">
    <source>
        <dbReference type="EMBL" id="KAK7449630.1"/>
    </source>
</evidence>
<proteinExistence type="predicted"/>
<dbReference type="Proteomes" id="UP001498398">
    <property type="component" value="Unassembled WGS sequence"/>
</dbReference>